<gene>
    <name evidence="2" type="ORF">E5347_06740</name>
</gene>
<dbReference type="OrthoDB" id="1934499at2"/>
<protein>
    <recommendedName>
        <fullName evidence="4">DUF5666 domain-containing protein</fullName>
    </recommendedName>
</protein>
<name>A0A4S2DQ02_9CLOT</name>
<organism evidence="2 3">
    <name type="scientific">Clostridium sartagoforme</name>
    <dbReference type="NCBI Taxonomy" id="84031"/>
    <lineage>
        <taxon>Bacteria</taxon>
        <taxon>Bacillati</taxon>
        <taxon>Bacillota</taxon>
        <taxon>Clostridia</taxon>
        <taxon>Eubacteriales</taxon>
        <taxon>Clostridiaceae</taxon>
        <taxon>Clostridium</taxon>
    </lineage>
</organism>
<evidence type="ECO:0000256" key="1">
    <source>
        <dbReference type="SAM" id="SignalP"/>
    </source>
</evidence>
<dbReference type="Proteomes" id="UP000306888">
    <property type="component" value="Unassembled WGS sequence"/>
</dbReference>
<reference evidence="2 3" key="1">
    <citation type="submission" date="2019-04" db="EMBL/GenBank/DDBJ databases">
        <title>Microbes associate with the intestines of laboratory mice.</title>
        <authorList>
            <person name="Navarre W."/>
            <person name="Wong E."/>
            <person name="Huang K."/>
            <person name="Tropini C."/>
            <person name="Ng K."/>
            <person name="Yu B."/>
        </authorList>
    </citation>
    <scope>NUCLEOTIDE SEQUENCE [LARGE SCALE GENOMIC DNA]</scope>
    <source>
        <strain evidence="2 3">NM50_B9-20</strain>
    </source>
</reference>
<feature type="chain" id="PRO_5038645188" description="DUF5666 domain-containing protein" evidence="1">
    <location>
        <begin position="22"/>
        <end position="126"/>
    </location>
</feature>
<evidence type="ECO:0008006" key="4">
    <source>
        <dbReference type="Google" id="ProtNLM"/>
    </source>
</evidence>
<keyword evidence="1" id="KW-0732">Signal</keyword>
<evidence type="ECO:0000313" key="3">
    <source>
        <dbReference type="Proteomes" id="UP000306888"/>
    </source>
</evidence>
<sequence length="126" mass="14080">MKFKKSLIVIFSLLVCSFVMIGANPEKGINSKSPLFIGEITDIQKDEDGKSTRITVEGYIKGVEVGKTTIVGIVNEETKIMNSLNDKKENIDLQKGDLVYMRLSEAMTKSNPPQVVVKRIFVTKNR</sequence>
<dbReference type="EMBL" id="SRYR01000001">
    <property type="protein sequence ID" value="TGY44506.1"/>
    <property type="molecule type" value="Genomic_DNA"/>
</dbReference>
<comment type="caution">
    <text evidence="2">The sequence shown here is derived from an EMBL/GenBank/DDBJ whole genome shotgun (WGS) entry which is preliminary data.</text>
</comment>
<feature type="signal peptide" evidence="1">
    <location>
        <begin position="1"/>
        <end position="21"/>
    </location>
</feature>
<keyword evidence="3" id="KW-1185">Reference proteome</keyword>
<evidence type="ECO:0000313" key="2">
    <source>
        <dbReference type="EMBL" id="TGY44506.1"/>
    </source>
</evidence>
<accession>A0A4S2DQ02</accession>
<dbReference type="AlphaFoldDB" id="A0A4S2DQ02"/>
<proteinExistence type="predicted"/>
<dbReference type="RefSeq" id="WP_136005728.1">
    <property type="nucleotide sequence ID" value="NZ_SRYR01000001.1"/>
</dbReference>